<keyword evidence="1" id="KW-0732">Signal</keyword>
<keyword evidence="4" id="KW-0378">Hydrolase</keyword>
<dbReference type="InterPro" id="IPR011055">
    <property type="entry name" value="Dup_hybrid_motif"/>
</dbReference>
<feature type="compositionally biased region" description="Low complexity" evidence="2">
    <location>
        <begin position="389"/>
        <end position="403"/>
    </location>
</feature>
<name>A0A087CF82_9BIFI</name>
<proteinExistence type="predicted"/>
<evidence type="ECO:0000313" key="4">
    <source>
        <dbReference type="EMBL" id="KFI81932.1"/>
    </source>
</evidence>
<dbReference type="eggNOG" id="COG0739">
    <property type="taxonomic scope" value="Bacteria"/>
</dbReference>
<protein>
    <submittedName>
        <fullName evidence="4">Metalloendopeptidase-like membrane protein</fullName>
        <ecNumber evidence="4">3.4.24.75</ecNumber>
    </submittedName>
</protein>
<feature type="compositionally biased region" description="Polar residues" evidence="2">
    <location>
        <begin position="372"/>
        <end position="388"/>
    </location>
</feature>
<gene>
    <name evidence="4" type="ORF">BPSY_0780</name>
</gene>
<keyword evidence="5" id="KW-1185">Reference proteome</keyword>
<dbReference type="AlphaFoldDB" id="A0A087CF82"/>
<dbReference type="GO" id="GO:0004222">
    <property type="term" value="F:metalloendopeptidase activity"/>
    <property type="evidence" value="ECO:0007669"/>
    <property type="project" value="TreeGrafter"/>
</dbReference>
<reference evidence="4 5" key="1">
    <citation type="submission" date="2014-03" db="EMBL/GenBank/DDBJ databases">
        <title>Genomics of Bifidobacteria.</title>
        <authorList>
            <person name="Ventura M."/>
            <person name="Milani C."/>
            <person name="Lugli G.A."/>
        </authorList>
    </citation>
    <scope>NUCLEOTIDE SEQUENCE [LARGE SCALE GENOMIC DNA]</scope>
    <source>
        <strain evidence="4 5">LMG 21775</strain>
    </source>
</reference>
<dbReference type="EMBL" id="JGZI01000009">
    <property type="protein sequence ID" value="KFI81932.1"/>
    <property type="molecule type" value="Genomic_DNA"/>
</dbReference>
<feature type="region of interest" description="Disordered" evidence="2">
    <location>
        <begin position="372"/>
        <end position="411"/>
    </location>
</feature>
<dbReference type="PANTHER" id="PTHR21666:SF289">
    <property type="entry name" value="L-ALA--D-GLU ENDOPEPTIDASE"/>
    <property type="match status" value="1"/>
</dbReference>
<dbReference type="InterPro" id="IPR016047">
    <property type="entry name" value="M23ase_b-sheet_dom"/>
</dbReference>
<comment type="caution">
    <text evidence="4">The sequence shown here is derived from an EMBL/GenBank/DDBJ whole genome shotgun (WGS) entry which is preliminary data.</text>
</comment>
<evidence type="ECO:0000256" key="2">
    <source>
        <dbReference type="SAM" id="MobiDB-lite"/>
    </source>
</evidence>
<organism evidence="4 5">
    <name type="scientific">Bifidobacterium psychraerophilum</name>
    <dbReference type="NCBI Taxonomy" id="218140"/>
    <lineage>
        <taxon>Bacteria</taxon>
        <taxon>Bacillati</taxon>
        <taxon>Actinomycetota</taxon>
        <taxon>Actinomycetes</taxon>
        <taxon>Bifidobacteriales</taxon>
        <taxon>Bifidobacteriaceae</taxon>
        <taxon>Bifidobacterium</taxon>
    </lineage>
</organism>
<sequence>MLRKLAIAALALILLGPSTMLMGVAVLMNPAANGACTATATGLTVGSVPDSLKATAGDGTTLTLNKAQLTHAATIITVGSQINGVTRDGVQIALMAALTESTLRMLANTSAYPQSADYPNDGDASDHDSLGLFQMRPQSGWGSVKDLMDPAYQVKAFFGGPTGPNYPSPRGLLDIPGWQSMDKGQAAQAVEVSAYPDRYRNYEPVAQTIIDTLTAPTASNSGEPNAAIPETSRIVFPLPEGTWVLTSPFGYRTHPITGARTLHEGTDYAAPDGKPIYAVADGIVTLAEYSEAWGGHLVIDHTVDGKPVSTGYIHMWKTGILVAVGQKVTAGQHIGDVGSSGQSTGPHLHFEVRPGGGQAIDGDKWLKEHGATSQNNTVDMDTSSACTSEPQTEQTTPATAPAAVDVSCEAN</sequence>
<dbReference type="SUPFAM" id="SSF51261">
    <property type="entry name" value="Duplicated hybrid motif"/>
    <property type="match status" value="1"/>
</dbReference>
<feature type="domain" description="M23ase beta-sheet core" evidence="3">
    <location>
        <begin position="262"/>
        <end position="360"/>
    </location>
</feature>
<dbReference type="PANTHER" id="PTHR21666">
    <property type="entry name" value="PEPTIDASE-RELATED"/>
    <property type="match status" value="1"/>
</dbReference>
<dbReference type="Gene3D" id="2.70.70.10">
    <property type="entry name" value="Glucose Permease (Domain IIA)"/>
    <property type="match status" value="1"/>
</dbReference>
<accession>A0A087CF82</accession>
<dbReference type="GeneID" id="98299985"/>
<dbReference type="CDD" id="cd12797">
    <property type="entry name" value="M23_peptidase"/>
    <property type="match status" value="1"/>
</dbReference>
<dbReference type="EC" id="3.4.24.75" evidence="4"/>
<dbReference type="STRING" id="218140.BPSY_0780"/>
<evidence type="ECO:0000256" key="1">
    <source>
        <dbReference type="ARBA" id="ARBA00022729"/>
    </source>
</evidence>
<dbReference type="Pfam" id="PF01551">
    <property type="entry name" value="Peptidase_M23"/>
    <property type="match status" value="1"/>
</dbReference>
<dbReference type="InterPro" id="IPR050570">
    <property type="entry name" value="Cell_wall_metabolism_enzyme"/>
</dbReference>
<dbReference type="OrthoDB" id="5171895at2"/>
<evidence type="ECO:0000259" key="3">
    <source>
        <dbReference type="Pfam" id="PF01551"/>
    </source>
</evidence>
<dbReference type="RefSeq" id="WP_051921687.1">
    <property type="nucleotide sequence ID" value="NZ_JGZI01000009.1"/>
</dbReference>
<dbReference type="Proteomes" id="UP000029050">
    <property type="component" value="Unassembled WGS sequence"/>
</dbReference>
<evidence type="ECO:0000313" key="5">
    <source>
        <dbReference type="Proteomes" id="UP000029050"/>
    </source>
</evidence>